<evidence type="ECO:0000259" key="7">
    <source>
        <dbReference type="SMART" id="SM00563"/>
    </source>
</evidence>
<dbReference type="GO" id="GO:0004366">
    <property type="term" value="F:glycerol-3-phosphate O-acyltransferase activity"/>
    <property type="evidence" value="ECO:0007669"/>
    <property type="project" value="TreeGrafter"/>
</dbReference>
<dbReference type="InterPro" id="IPR022284">
    <property type="entry name" value="GPAT/DHAPAT"/>
</dbReference>
<evidence type="ECO:0000256" key="6">
    <source>
        <dbReference type="SAM" id="MobiDB-lite"/>
    </source>
</evidence>
<dbReference type="InterPro" id="IPR002123">
    <property type="entry name" value="Plipid/glycerol_acylTrfase"/>
</dbReference>
<keyword evidence="3" id="KW-0808">Transferase</keyword>
<dbReference type="Gene3D" id="1.10.150.50">
    <property type="entry name" value="Transcription Factor, Ets-1"/>
    <property type="match status" value="1"/>
</dbReference>
<keyword evidence="4" id="KW-0472">Membrane</keyword>
<evidence type="ECO:0000313" key="9">
    <source>
        <dbReference type="Proteomes" id="UP001178507"/>
    </source>
</evidence>
<evidence type="ECO:0000256" key="5">
    <source>
        <dbReference type="ARBA" id="ARBA00023315"/>
    </source>
</evidence>
<comment type="similarity">
    <text evidence="2">Belongs to the GPAT/DAPAT family.</text>
</comment>
<reference evidence="8" key="1">
    <citation type="submission" date="2023-08" db="EMBL/GenBank/DDBJ databases">
        <authorList>
            <person name="Chen Y."/>
            <person name="Shah S."/>
            <person name="Dougan E. K."/>
            <person name="Thang M."/>
            <person name="Chan C."/>
        </authorList>
    </citation>
    <scope>NUCLEOTIDE SEQUENCE</scope>
</reference>
<dbReference type="Proteomes" id="UP001178507">
    <property type="component" value="Unassembled WGS sequence"/>
</dbReference>
<keyword evidence="5" id="KW-0012">Acyltransferase</keyword>
<feature type="domain" description="Phospholipid/glycerol acyltransferase" evidence="7">
    <location>
        <begin position="800"/>
        <end position="929"/>
    </location>
</feature>
<dbReference type="Pfam" id="PF19277">
    <property type="entry name" value="GPAT_C"/>
    <property type="match status" value="2"/>
</dbReference>
<comment type="caution">
    <text evidence="8">The sequence shown here is derived from an EMBL/GenBank/DDBJ whole genome shotgun (WGS) entry which is preliminary data.</text>
</comment>
<dbReference type="GO" id="GO:0031966">
    <property type="term" value="C:mitochondrial membrane"/>
    <property type="evidence" value="ECO:0007669"/>
    <property type="project" value="TreeGrafter"/>
</dbReference>
<name>A0AA36J829_9DINO</name>
<dbReference type="Pfam" id="PF01553">
    <property type="entry name" value="Acyltransferase"/>
    <property type="match status" value="1"/>
</dbReference>
<dbReference type="EMBL" id="CAUJNA010003362">
    <property type="protein sequence ID" value="CAJ1400186.1"/>
    <property type="molecule type" value="Genomic_DNA"/>
</dbReference>
<evidence type="ECO:0000256" key="1">
    <source>
        <dbReference type="ARBA" id="ARBA00004184"/>
    </source>
</evidence>
<organism evidence="8 9">
    <name type="scientific">Effrenium voratum</name>
    <dbReference type="NCBI Taxonomy" id="2562239"/>
    <lineage>
        <taxon>Eukaryota</taxon>
        <taxon>Sar</taxon>
        <taxon>Alveolata</taxon>
        <taxon>Dinophyceae</taxon>
        <taxon>Suessiales</taxon>
        <taxon>Symbiodiniaceae</taxon>
        <taxon>Effrenium</taxon>
    </lineage>
</organism>
<dbReference type="GO" id="GO:0012505">
    <property type="term" value="C:endomembrane system"/>
    <property type="evidence" value="ECO:0007669"/>
    <property type="project" value="UniProtKB-SubCell"/>
</dbReference>
<dbReference type="CDD" id="cd07993">
    <property type="entry name" value="LPLAT_DHAPAT-like"/>
    <property type="match status" value="1"/>
</dbReference>
<keyword evidence="9" id="KW-1185">Reference proteome</keyword>
<dbReference type="InterPro" id="IPR041728">
    <property type="entry name" value="GPAT/DHAPAT_LPLAT"/>
</dbReference>
<evidence type="ECO:0000256" key="3">
    <source>
        <dbReference type="ARBA" id="ARBA00022679"/>
    </source>
</evidence>
<evidence type="ECO:0000313" key="8">
    <source>
        <dbReference type="EMBL" id="CAJ1400186.1"/>
    </source>
</evidence>
<proteinExistence type="inferred from homology"/>
<dbReference type="SMART" id="SM00563">
    <property type="entry name" value="PlsC"/>
    <property type="match status" value="1"/>
</dbReference>
<dbReference type="GO" id="GO:0006072">
    <property type="term" value="P:glycerol-3-phosphate metabolic process"/>
    <property type="evidence" value="ECO:0007669"/>
    <property type="project" value="TreeGrafter"/>
</dbReference>
<dbReference type="PANTHER" id="PTHR12563">
    <property type="entry name" value="GLYCEROL-3-PHOSPHATE ACYLTRANSFERASE"/>
    <property type="match status" value="1"/>
</dbReference>
<dbReference type="SUPFAM" id="SSF69593">
    <property type="entry name" value="Glycerol-3-phosphate (1)-acyltransferase"/>
    <property type="match status" value="1"/>
</dbReference>
<sequence length="1624" mass="180732">MGVETTKGRRSRGVRSRILLTAISWLFLHTVHLFTIPHGRISPSRPGWKDSRGPQVTRWHPGRGGVASRASPQQDSGAEDWLAKSCEEVASFGEEEVLTWAKAVLAAGGLKGPAENTMKGIGRVLKILSENEVTGKALLRLTVEKMMAAPYNIPGGPAEILAERIQLLKEPQVELPRFSATDLLDFEDRFLNSRINNKDERIPSALLRKDPDLLASAIILWHLCRIFDGYSVEEAVFEQWLSVTSAAFNATPDCACLVFLDQAELLVNSTVNILIDRPSEEYTSLKVQEIPALAPLSLQAARRAMAEWGGLQYKKKEFDNIHLFSAGVPRLLEAAFQTWGELASTAQVALNAMSQEFRSSYADAAPYFNQPEVALALVLCSAVRWPAEGHQLVPGTSVRWSDIFRAGAAFPNNKSVLVPRLWWCEDTNIKDAIRSDLKELNIDLEGLLPDSLQLLNSPTRGATERGEKWEELVANSLAARFRLHCIARNLSAEVTWVPFLKIYPTEDPHLRAVLEPFEVCWSDGVEYPSGQGNEATVMSDVGKAIKSNRNFATAHHDLLIPVRCKATGKLEFIAAQCRYGKKKDAGGLKLQDKAKKDDFEDMQNVLLQICSESEGWQSFTNETWARRQEEKKYSLMWEQGGLKTAPVDVSVAPAMVPVAVITAQEIAPEVSSDRYLNLLDQAEVEAFWQEAGVRGGSEDPVFQIDWAAARKDIVDHPSIKKLCDAAAAQGGQRAAAAVRQQATTLANELAALVESRTTHFTSALARFMFQRLYSGLIFEREQLNALANLSMRARAEGRSIVYLPSHKSHIDYLVLQFALWNLGLGAPAIAAGENLNLPFVGRLLRRNGAFYIRRSFSGKDSELYTAVVAAYMEGLLLRGANVKFFSEGGRSRSGKLLQPKIGLLGMVVDPILAGHVEDAYVVPVSIYYDGVMETESYVRELLGNAKRKESLMGVLGQGKHLLAMPRSRYGNIHVRFAPGFSARSFIENYVSLQQAAGHRANFDPQKSATEKGVLLKALAYHVLEEINRVSSVTPTALVGTVLLCTLGRGIGRRALINKVEWLRGEVVRSGGHMSHFYDFPGELTAEVVDSALAVLGNLVQTFTGLVEPVYCVAPGMSFELSYYRNLCVHAFIHQAIVTAVLHRTVQKNPTARQVQRVDLMSDVRFLSRLLKREFVFSGAAVPGDASRHVSQKPVSSDDGHDITTALMRNFESALELLVSEGVLDVHEGSTISLEQYCKAQELGGYDHWNKHFTFLCSLVWPLIESYWLVLASLLYIFRHGLVITGEKRAVVCMQTFAKTLVQMGHVTYDEAASAEPLKKALQTYNELGIVRWARRIGDQGEKLEVLELEPEYRGTGDEKFRELIQLTNEVASYRRCWREQEGPEDYPEYIARMAFGASKQARWLAPACLLAALVMEKLLDVDKMLAEHIPYRMGWKRTEVSNHGNFKPALQRVALGDRKTRSMMITGLQQIAGSRAGDLDECFRFVEFELGGLKFLTKARAFAQQGGKNVDVNHKNFYYQDEVKALSTYFKMLLGKADKNVLVLQRSGKLHQVVESTPESILEKQPMIKEAAARRFGRLVELLKKVQKEVDSADDGPWVLQWQAGQLILGKFELVPSMEEAVPA</sequence>
<dbReference type="InterPro" id="IPR013761">
    <property type="entry name" value="SAM/pointed_sf"/>
</dbReference>
<dbReference type="GO" id="GO:0006631">
    <property type="term" value="P:fatty acid metabolic process"/>
    <property type="evidence" value="ECO:0007669"/>
    <property type="project" value="TreeGrafter"/>
</dbReference>
<comment type="subcellular location">
    <subcellularLocation>
        <location evidence="1">Endomembrane system</location>
        <topology evidence="1">Peripheral membrane protein</topology>
    </subcellularLocation>
</comment>
<dbReference type="GO" id="GO:0019432">
    <property type="term" value="P:triglyceride biosynthetic process"/>
    <property type="evidence" value="ECO:0007669"/>
    <property type="project" value="TreeGrafter"/>
</dbReference>
<dbReference type="InterPro" id="IPR045520">
    <property type="entry name" value="GPAT/DHAPAT_C"/>
</dbReference>
<protein>
    <recommendedName>
        <fullName evidence="7">Phospholipid/glycerol acyltransferase domain-containing protein</fullName>
    </recommendedName>
</protein>
<dbReference type="PANTHER" id="PTHR12563:SF17">
    <property type="entry name" value="DIHYDROXYACETONE PHOSPHATE ACYLTRANSFERASE"/>
    <property type="match status" value="1"/>
</dbReference>
<evidence type="ECO:0000256" key="2">
    <source>
        <dbReference type="ARBA" id="ARBA00007937"/>
    </source>
</evidence>
<evidence type="ECO:0000256" key="4">
    <source>
        <dbReference type="ARBA" id="ARBA00023136"/>
    </source>
</evidence>
<dbReference type="GO" id="GO:0008654">
    <property type="term" value="P:phospholipid biosynthetic process"/>
    <property type="evidence" value="ECO:0007669"/>
    <property type="project" value="TreeGrafter"/>
</dbReference>
<feature type="region of interest" description="Disordered" evidence="6">
    <location>
        <begin position="45"/>
        <end position="76"/>
    </location>
</feature>
<accession>A0AA36J829</accession>
<gene>
    <name evidence="8" type="ORF">EVOR1521_LOCUS23588</name>
</gene>